<dbReference type="InterPro" id="IPR011990">
    <property type="entry name" value="TPR-like_helical_dom_sf"/>
</dbReference>
<reference evidence="3" key="1">
    <citation type="submission" date="2021-01" db="EMBL/GenBank/DDBJ databases">
        <title>Metabolic potential, ecology and presence of endohyphal bacteria is reflected in genomic diversity of Mucoromycotina.</title>
        <authorList>
            <person name="Muszewska A."/>
            <person name="Okrasinska A."/>
            <person name="Steczkiewicz K."/>
            <person name="Drgas O."/>
            <person name="Orlowska M."/>
            <person name="Perlinska-Lenart U."/>
            <person name="Aleksandrzak-Piekarczyk T."/>
            <person name="Szatraj K."/>
            <person name="Zielenkiewicz U."/>
            <person name="Pilsyk S."/>
            <person name="Malc E."/>
            <person name="Mieczkowski P."/>
            <person name="Kruszewska J.S."/>
            <person name="Biernat P."/>
            <person name="Pawlowska J."/>
        </authorList>
    </citation>
    <scope>NUCLEOTIDE SEQUENCE</scope>
    <source>
        <strain evidence="3">WA0000018081</strain>
    </source>
</reference>
<dbReference type="SUPFAM" id="SSF48452">
    <property type="entry name" value="TPR-like"/>
    <property type="match status" value="1"/>
</dbReference>
<dbReference type="EMBL" id="JAEPRE010000002">
    <property type="protein sequence ID" value="KAG2237856.1"/>
    <property type="molecule type" value="Genomic_DNA"/>
</dbReference>
<protein>
    <recommendedName>
        <fullName evidence="5">N-alpha-acetyltransferase 25, NatB auxiliary subunit</fullName>
    </recommendedName>
</protein>
<dbReference type="PANTHER" id="PTHR22767:SF3">
    <property type="entry name" value="N-ALPHA-ACETYLTRANSFERASE 25, NATB AUXILIARY SUBUNIT"/>
    <property type="match status" value="1"/>
</dbReference>
<name>A0A8H7T0X6_9FUNG</name>
<comment type="caution">
    <text evidence="3">The sequence shown here is derived from an EMBL/GenBank/DDBJ whole genome shotgun (WGS) entry which is preliminary data.</text>
</comment>
<dbReference type="Pfam" id="PF09797">
    <property type="entry name" value="NatB_MDM20"/>
    <property type="match status" value="1"/>
</dbReference>
<dbReference type="AlphaFoldDB" id="A0A8H7T0X6"/>
<comment type="similarity">
    <text evidence="1">Belongs to the MDM20/NAA25 family.</text>
</comment>
<keyword evidence="4" id="KW-1185">Reference proteome</keyword>
<dbReference type="Gene3D" id="1.25.40.1040">
    <property type="match status" value="1"/>
</dbReference>
<evidence type="ECO:0000256" key="2">
    <source>
        <dbReference type="SAM" id="Coils"/>
    </source>
</evidence>
<evidence type="ECO:0008006" key="5">
    <source>
        <dbReference type="Google" id="ProtNLM"/>
    </source>
</evidence>
<keyword evidence="2" id="KW-0175">Coiled coil</keyword>
<organism evidence="3 4">
    <name type="scientific">Thamnidium elegans</name>
    <dbReference type="NCBI Taxonomy" id="101142"/>
    <lineage>
        <taxon>Eukaryota</taxon>
        <taxon>Fungi</taxon>
        <taxon>Fungi incertae sedis</taxon>
        <taxon>Mucoromycota</taxon>
        <taxon>Mucoromycotina</taxon>
        <taxon>Mucoromycetes</taxon>
        <taxon>Mucorales</taxon>
        <taxon>Mucorineae</taxon>
        <taxon>Mucoraceae</taxon>
        <taxon>Thamnidium</taxon>
    </lineage>
</organism>
<evidence type="ECO:0000256" key="1">
    <source>
        <dbReference type="ARBA" id="ARBA00006298"/>
    </source>
</evidence>
<evidence type="ECO:0000313" key="4">
    <source>
        <dbReference type="Proteomes" id="UP000613177"/>
    </source>
</evidence>
<feature type="coiled-coil region" evidence="2">
    <location>
        <begin position="225"/>
        <end position="252"/>
    </location>
</feature>
<dbReference type="Proteomes" id="UP000613177">
    <property type="component" value="Unassembled WGS sequence"/>
</dbReference>
<sequence length="894" mass="102939">MSLDYATEKKLRPLYDALDEGQNKMALQHCAKLLKKSPDWPLVKALKALVLVRTGKEEEALQLCDQVKKAIPTDEATLQAVTMALKELGKHSVIVELYENAANLQPKNEEFGNHWFMAMVRNNDFKGQQAAAVKLHRVFKQNKYLFWAIMSLALQGQSGNKLSYMLAERMMSKALEENRLEQVEHIRLYLLIFLDQKKNDEALKLLLDSSLGQTSLRDPEVRQIKSELLRENKRWESAMEMSQEALEKENADDWFHWLAYFDAVEALIVDKPEETIASAEKLVENSKKAVLESKLIKRGPFLAELDLDFRLQKAGKRSEQVILEHLVSYFSRFGSKSCAFEDLQAYITFLRSDKEKSQKFINDLKETIQPATEKPAQVKNVYKNVNIRKLERFLNLHPQTDVTQALVLVNELWQQYQDALPLGEGLEKTEMQHGDEFVILASHILLDLYNHHKQAGILIQAISLLEIALTKSIHNFQIKLILVRMYIMLGVYKRPFEIYRTMEIKQIQFDTMIHYFTDRVASLGCVNELETLLHDSLSIYKSNEVETPEMLVKAYQYGTFSKIQEFIEFRRRLDTSLQHAISRTELMRLDYIHVSFQTKYAMQFFHEQDVSPICYDDTFIAARSDNRDFKVFINYNAEDSLTSENRSKAATSSNATWVQIISYILNILSIVCETKESGRDLNTVAADFKLLLERENIKDQVTGPEFVLACYVSELTNAFVLIKAARSNDAIEVLNRATTILQDELNDVEAFSEQTLSWDTFHKLFTCLEAFNYGSVLTEVISRALGLSSKEAKRKAIEKAKTDAFTASFVNLQEATKKSLQTIQTVARNGKELFRVQLQKKLAKDILESDYAIACLKTKDNQNAFHNHIKSMVQSWSLSTTQFSEEIDRRVQKL</sequence>
<dbReference type="InterPro" id="IPR019183">
    <property type="entry name" value="NAA25_NatB_aux_su"/>
</dbReference>
<dbReference type="OrthoDB" id="1874341at2759"/>
<dbReference type="GO" id="GO:0031416">
    <property type="term" value="C:NatB complex"/>
    <property type="evidence" value="ECO:0007669"/>
    <property type="project" value="TreeGrafter"/>
</dbReference>
<accession>A0A8H7T0X6</accession>
<gene>
    <name evidence="3" type="ORF">INT48_002157</name>
</gene>
<proteinExistence type="inferred from homology"/>
<evidence type="ECO:0000313" key="3">
    <source>
        <dbReference type="EMBL" id="KAG2237856.1"/>
    </source>
</evidence>
<dbReference type="PANTHER" id="PTHR22767">
    <property type="entry name" value="N-TERMINAL ACETYLTRANSFERASE-RELATED"/>
    <property type="match status" value="1"/>
</dbReference>